<comment type="caution">
    <text evidence="3">The sequence shown here is derived from an EMBL/GenBank/DDBJ whole genome shotgun (WGS) entry which is preliminary data.</text>
</comment>
<dbReference type="EMBL" id="JAEEGC010000032">
    <property type="protein sequence ID" value="MBV7272758.1"/>
    <property type="molecule type" value="Genomic_DNA"/>
</dbReference>
<dbReference type="RefSeq" id="WP_218319791.1">
    <property type="nucleotide sequence ID" value="NZ_JAEEGC010000032.1"/>
</dbReference>
<dbReference type="InterPro" id="IPR040921">
    <property type="entry name" value="Peptidase_S66C"/>
</dbReference>
<sequence>MIKPKRLKKGDKIAIVSLSWGGLGDDNFIHKFKIAKERLEKDFGLEVVCMPHALKGSEFVAQHPELRAKDLMDAFEDKSVSAIFCAIGGDDTIRTLPYINLEIIKTNPKIFMGYSDSTVNHFMMFKAGLVSFYGPSIMCEFGEYVQIFDYTKNAVNDILFGDWSKYRLCPSPEWTDDCIYWQESNINTPHTMKKDTHGYEIINGNGIIKGQLLGGCIDVFMMTNGTKIWPTLEEWKNSILFIETSEDKPSPNFIKWTFRNLAAQGILREINGIIVGKPQGEKYYEEYKTAINQVVVKEEKLLNLPIFYNVNFGHAKPIGIIPYGIITELDCKQKTITFLESPTV</sequence>
<dbReference type="Pfam" id="PF02016">
    <property type="entry name" value="Peptidase_S66"/>
    <property type="match status" value="1"/>
</dbReference>
<gene>
    <name evidence="3" type="ORF">I6U48_07470</name>
</gene>
<keyword evidence="4" id="KW-1185">Reference proteome</keyword>
<dbReference type="PANTHER" id="PTHR30237">
    <property type="entry name" value="MURAMOYLTETRAPEPTIDE CARBOXYPEPTIDASE"/>
    <property type="match status" value="1"/>
</dbReference>
<proteinExistence type="predicted"/>
<dbReference type="InterPro" id="IPR003507">
    <property type="entry name" value="S66_fam"/>
</dbReference>
<dbReference type="InterPro" id="IPR040449">
    <property type="entry name" value="Peptidase_S66_N"/>
</dbReference>
<dbReference type="PIRSF" id="PIRSF028757">
    <property type="entry name" value="LD-carboxypeptidase"/>
    <property type="match status" value="1"/>
</dbReference>
<organism evidence="3 4">
    <name type="scientific">Clostridium thailandense</name>
    <dbReference type="NCBI Taxonomy" id="2794346"/>
    <lineage>
        <taxon>Bacteria</taxon>
        <taxon>Bacillati</taxon>
        <taxon>Bacillota</taxon>
        <taxon>Clostridia</taxon>
        <taxon>Eubacteriales</taxon>
        <taxon>Clostridiaceae</taxon>
        <taxon>Clostridium</taxon>
    </lineage>
</organism>
<dbReference type="AlphaFoldDB" id="A0A949TXK8"/>
<dbReference type="CDD" id="cd07062">
    <property type="entry name" value="Peptidase_S66_mccF_like"/>
    <property type="match status" value="1"/>
</dbReference>
<evidence type="ECO:0000313" key="3">
    <source>
        <dbReference type="EMBL" id="MBV7272758.1"/>
    </source>
</evidence>
<evidence type="ECO:0000313" key="4">
    <source>
        <dbReference type="Proteomes" id="UP000694308"/>
    </source>
</evidence>
<dbReference type="PANTHER" id="PTHR30237:SF4">
    <property type="entry name" value="LD-CARBOXYPEPTIDASE C-TERMINAL DOMAIN-CONTAINING PROTEIN"/>
    <property type="match status" value="1"/>
</dbReference>
<dbReference type="Pfam" id="PF17676">
    <property type="entry name" value="Peptidase_S66C"/>
    <property type="match status" value="1"/>
</dbReference>
<feature type="domain" description="LD-carboxypeptidase N-terminal" evidence="1">
    <location>
        <begin position="13"/>
        <end position="134"/>
    </location>
</feature>
<dbReference type="Proteomes" id="UP000694308">
    <property type="component" value="Unassembled WGS sequence"/>
</dbReference>
<evidence type="ECO:0000259" key="2">
    <source>
        <dbReference type="Pfam" id="PF17676"/>
    </source>
</evidence>
<feature type="domain" description="LD-carboxypeptidase C-terminal" evidence="2">
    <location>
        <begin position="209"/>
        <end position="328"/>
    </location>
</feature>
<reference evidence="3" key="1">
    <citation type="submission" date="2020-12" db="EMBL/GenBank/DDBJ databases">
        <title>Clostridium thailandense sp. nov., a novel acetogenic bacterium isolated from peat land soil in Thailand.</title>
        <authorList>
            <person name="Chaikitkaew S."/>
            <person name="Birkeland N.K."/>
        </authorList>
    </citation>
    <scope>NUCLEOTIDE SEQUENCE</scope>
    <source>
        <strain evidence="3">PL3</strain>
    </source>
</reference>
<accession>A0A949TXK8</accession>
<protein>
    <submittedName>
        <fullName evidence="3">LD-carboxypeptidase</fullName>
    </submittedName>
</protein>
<name>A0A949TXK8_9CLOT</name>
<evidence type="ECO:0000259" key="1">
    <source>
        <dbReference type="Pfam" id="PF02016"/>
    </source>
</evidence>